<dbReference type="Pfam" id="PF08531">
    <property type="entry name" value="Bac_rhamnosid_N"/>
    <property type="match status" value="1"/>
</dbReference>
<comment type="caution">
    <text evidence="8">The sequence shown here is derived from an EMBL/GenBank/DDBJ whole genome shotgun (WGS) entry which is preliminary data.</text>
</comment>
<dbReference type="InterPro" id="IPR035396">
    <property type="entry name" value="Bac_rhamnosid6H"/>
</dbReference>
<dbReference type="InterPro" id="IPR008902">
    <property type="entry name" value="Rhamnosid_concanavalin"/>
</dbReference>
<dbReference type="EMBL" id="JADIMB010000042">
    <property type="protein sequence ID" value="MBO8470705.1"/>
    <property type="molecule type" value="Genomic_DNA"/>
</dbReference>
<dbReference type="Gene3D" id="2.60.120.260">
    <property type="entry name" value="Galactose-binding domain-like"/>
    <property type="match status" value="2"/>
</dbReference>
<gene>
    <name evidence="8" type="ORF">IAB82_02790</name>
</gene>
<evidence type="ECO:0000259" key="4">
    <source>
        <dbReference type="Pfam" id="PF05592"/>
    </source>
</evidence>
<dbReference type="AlphaFoldDB" id="A0A9D9NEW4"/>
<reference evidence="8" key="1">
    <citation type="submission" date="2020-10" db="EMBL/GenBank/DDBJ databases">
        <authorList>
            <person name="Gilroy R."/>
        </authorList>
    </citation>
    <scope>NUCLEOTIDE SEQUENCE</scope>
    <source>
        <strain evidence="8">B2-22910</strain>
    </source>
</reference>
<proteinExistence type="predicted"/>
<sequence length="794" mass="88764">MIKSVLAAMLLLGISQPWTLNEKNFRALFNIPPITIPDGTPVILEAETLCPASAREARAEWIGAGEDACPDSAVTAPAPYLRKEFSVDRGVRKATAYICGLGFYEFYINGEKVGDQVLAPAVTNYDRRRLDNILYHFDDRSDKRVLYNMFDVTSMLRKGGNAAGVILGNGWYNQRDRTVEGKMWYDTPRMICRIDIEYEDGSSAMVVSDGSWKVSEGPMLHDGIFTGEVYDARRELTGWDIPGYDDSGWRQAAAVRAPEGELCLQTAPYDRVTGVMKPDSFVKENDTTFMYSFPEMISGWVKLRVKGNAGDRVSLRFIGEEQEDYGQKDVYILRGGRTETWTPRFTWHTFRYVEVTSSGVGMEPGSIVAEIVHTDVPQAGAFVCSNDLFNRINKAYLRTQTNNFHGSISSDCPHRERLAYTGDAQVETESSIYSFDMRSFYRKGFDDMADAQNSESGLVPHTAPFGGGGGGPAWGSAYVIMPWLYYCYYGDTGILAEHYEGMKHWVQYLGTRTDARGIVVREEPGGWCLGDWCTPQDIEIPPELVNTAYYYRVADLMSRIASVLGNDEDAVHFTALCRKIKDDFNAVFFDPEACRYWEGRQGSDVFPLAFGMVPEGLEDEVLGSLLRHLEETGYHFDTGILATPLMLEVLSSSGHGDAAFRLMDQRSGVGFGYLLDSKNTCLWERWNGWESHCHPMFGSVVAWFYRHVAGIRYDESAPGMRHIIIAPQPVGDLTECSCSYGTAQGTVSSEWKVKDGVFRLDVSVPEGAEATVIMPDGQEYNIGEGKKTFKTIMS</sequence>
<dbReference type="Pfam" id="PF17390">
    <property type="entry name" value="Bac_rhamnosid_C"/>
    <property type="match status" value="1"/>
</dbReference>
<feature type="domain" description="Bacterial alpha-L-rhamnosidase N-terminal" evidence="5">
    <location>
        <begin position="91"/>
        <end position="268"/>
    </location>
</feature>
<dbReference type="InterPro" id="IPR016007">
    <property type="entry name" value="Alpha_rhamnosid"/>
</dbReference>
<evidence type="ECO:0000259" key="5">
    <source>
        <dbReference type="Pfam" id="PF08531"/>
    </source>
</evidence>
<dbReference type="GO" id="GO:0030596">
    <property type="term" value="F:alpha-L-rhamnosidase activity"/>
    <property type="evidence" value="ECO:0007669"/>
    <property type="project" value="UniProtKB-EC"/>
</dbReference>
<dbReference type="SUPFAM" id="SSF48208">
    <property type="entry name" value="Six-hairpin glycosidases"/>
    <property type="match status" value="1"/>
</dbReference>
<organism evidence="8 9">
    <name type="scientific">Candidatus Cryptobacteroides faecavium</name>
    <dbReference type="NCBI Taxonomy" id="2840762"/>
    <lineage>
        <taxon>Bacteria</taxon>
        <taxon>Pseudomonadati</taxon>
        <taxon>Bacteroidota</taxon>
        <taxon>Bacteroidia</taxon>
        <taxon>Bacteroidales</taxon>
        <taxon>Candidatus Cryptobacteroides</taxon>
    </lineage>
</organism>
<dbReference type="PANTHER" id="PTHR33307:SF6">
    <property type="entry name" value="ALPHA-RHAMNOSIDASE (EUROFUNG)-RELATED"/>
    <property type="match status" value="1"/>
</dbReference>
<name>A0A9D9NEW4_9BACT</name>
<reference evidence="8" key="2">
    <citation type="journal article" date="2021" name="PeerJ">
        <title>Extensive microbial diversity within the chicken gut microbiome revealed by metagenomics and culture.</title>
        <authorList>
            <person name="Gilroy R."/>
            <person name="Ravi A."/>
            <person name="Getino M."/>
            <person name="Pursley I."/>
            <person name="Horton D.L."/>
            <person name="Alikhan N.F."/>
            <person name="Baker D."/>
            <person name="Gharbi K."/>
            <person name="Hall N."/>
            <person name="Watson M."/>
            <person name="Adriaenssens E.M."/>
            <person name="Foster-Nyarko E."/>
            <person name="Jarju S."/>
            <person name="Secka A."/>
            <person name="Antonio M."/>
            <person name="Oren A."/>
            <person name="Chaudhuri R.R."/>
            <person name="La Ragione R."/>
            <person name="Hildebrand F."/>
            <person name="Pallen M.J."/>
        </authorList>
    </citation>
    <scope>NUCLEOTIDE SEQUENCE</scope>
    <source>
        <strain evidence="8">B2-22910</strain>
    </source>
</reference>
<keyword evidence="3 8" id="KW-0378">Hydrolase</keyword>
<protein>
    <recommendedName>
        <fullName evidence="2">alpha-L-rhamnosidase</fullName>
        <ecNumber evidence="2">3.2.1.40</ecNumber>
    </recommendedName>
</protein>
<dbReference type="Gene3D" id="1.50.10.10">
    <property type="match status" value="1"/>
</dbReference>
<dbReference type="InterPro" id="IPR035398">
    <property type="entry name" value="Bac_rhamnosid_C"/>
</dbReference>
<accession>A0A9D9NEW4</accession>
<dbReference type="InterPro" id="IPR012341">
    <property type="entry name" value="6hp_glycosidase-like_sf"/>
</dbReference>
<evidence type="ECO:0000256" key="1">
    <source>
        <dbReference type="ARBA" id="ARBA00001445"/>
    </source>
</evidence>
<evidence type="ECO:0000313" key="8">
    <source>
        <dbReference type="EMBL" id="MBO8470705.1"/>
    </source>
</evidence>
<dbReference type="PANTHER" id="PTHR33307">
    <property type="entry name" value="ALPHA-RHAMNOSIDASE (EUROFUNG)"/>
    <property type="match status" value="1"/>
</dbReference>
<evidence type="ECO:0000256" key="3">
    <source>
        <dbReference type="ARBA" id="ARBA00022801"/>
    </source>
</evidence>
<feature type="domain" description="Alpha-L-rhamnosidase six-hairpin glycosidase" evidence="6">
    <location>
        <begin position="378"/>
        <end position="708"/>
    </location>
</feature>
<evidence type="ECO:0000259" key="7">
    <source>
        <dbReference type="Pfam" id="PF17390"/>
    </source>
</evidence>
<dbReference type="InterPro" id="IPR013737">
    <property type="entry name" value="Bac_rhamnosid_N"/>
</dbReference>
<dbReference type="PIRSF" id="PIRSF010631">
    <property type="entry name" value="A-rhamnsds"/>
    <property type="match status" value="1"/>
</dbReference>
<dbReference type="Proteomes" id="UP000823603">
    <property type="component" value="Unassembled WGS sequence"/>
</dbReference>
<comment type="catalytic activity">
    <reaction evidence="1">
        <text>Hydrolysis of terminal non-reducing alpha-L-rhamnose residues in alpha-L-rhamnosides.</text>
        <dbReference type="EC" id="3.2.1.40"/>
    </reaction>
</comment>
<dbReference type="EC" id="3.2.1.40" evidence="2"/>
<dbReference type="InterPro" id="IPR008928">
    <property type="entry name" value="6-hairpin_glycosidase_sf"/>
</dbReference>
<feature type="domain" description="Alpha-L-rhamnosidase concanavalin-like" evidence="4">
    <location>
        <begin position="284"/>
        <end position="373"/>
    </location>
</feature>
<dbReference type="Pfam" id="PF05592">
    <property type="entry name" value="Bac_rhamnosid"/>
    <property type="match status" value="1"/>
</dbReference>
<evidence type="ECO:0000313" key="9">
    <source>
        <dbReference type="Proteomes" id="UP000823603"/>
    </source>
</evidence>
<dbReference type="Gene3D" id="2.60.420.10">
    <property type="entry name" value="Maltose phosphorylase, domain 3"/>
    <property type="match status" value="1"/>
</dbReference>
<feature type="domain" description="Alpha-L-rhamnosidase C-terminal" evidence="7">
    <location>
        <begin position="710"/>
        <end position="787"/>
    </location>
</feature>
<evidence type="ECO:0000256" key="2">
    <source>
        <dbReference type="ARBA" id="ARBA00012652"/>
    </source>
</evidence>
<dbReference type="GO" id="GO:0005975">
    <property type="term" value="P:carbohydrate metabolic process"/>
    <property type="evidence" value="ECO:0007669"/>
    <property type="project" value="InterPro"/>
</dbReference>
<evidence type="ECO:0000259" key="6">
    <source>
        <dbReference type="Pfam" id="PF17389"/>
    </source>
</evidence>
<dbReference type="Pfam" id="PF17389">
    <property type="entry name" value="Bac_rhamnosid6H"/>
    <property type="match status" value="1"/>
</dbReference>